<evidence type="ECO:0000313" key="1">
    <source>
        <dbReference type="Proteomes" id="UP000515163"/>
    </source>
</evidence>
<dbReference type="KEGG" id="aten:116295421"/>
<dbReference type="OrthoDB" id="5959877at2759"/>
<protein>
    <submittedName>
        <fullName evidence="2">Uncharacterized protein LOC116295421</fullName>
    </submittedName>
</protein>
<dbReference type="Proteomes" id="UP000515163">
    <property type="component" value="Unplaced"/>
</dbReference>
<dbReference type="PANTHER" id="PTHR33361:SF2">
    <property type="entry name" value="DUF885 DOMAIN-CONTAINING PROTEIN"/>
    <property type="match status" value="1"/>
</dbReference>
<dbReference type="AlphaFoldDB" id="A0A6P8HUV1"/>
<dbReference type="Pfam" id="PF05960">
    <property type="entry name" value="DUF885"/>
    <property type="match status" value="1"/>
</dbReference>
<sequence length="142" mass="16138">ALESYSQRQADCEEFLKKLVAIDSERLSKTDLLNVDLLKKELQGFIDGSVHKSYLLPINNLEGPQLEFARTLSWMKYNTMEDYKKLFSRLEAFPTQVSELISLLKKGIETGYVPPKVTVIHVPEQIQGILDSTIDGDTKLYG</sequence>
<feature type="non-terminal residue" evidence="2">
    <location>
        <position position="1"/>
    </location>
</feature>
<dbReference type="PANTHER" id="PTHR33361">
    <property type="entry name" value="GLR0591 PROTEIN"/>
    <property type="match status" value="1"/>
</dbReference>
<keyword evidence="1" id="KW-1185">Reference proteome</keyword>
<gene>
    <name evidence="2" type="primary">LOC116295421</name>
</gene>
<accession>A0A6P8HUV1</accession>
<proteinExistence type="predicted"/>
<organism evidence="1 2">
    <name type="scientific">Actinia tenebrosa</name>
    <name type="common">Australian red waratah sea anemone</name>
    <dbReference type="NCBI Taxonomy" id="6105"/>
    <lineage>
        <taxon>Eukaryota</taxon>
        <taxon>Metazoa</taxon>
        <taxon>Cnidaria</taxon>
        <taxon>Anthozoa</taxon>
        <taxon>Hexacorallia</taxon>
        <taxon>Actiniaria</taxon>
        <taxon>Actiniidae</taxon>
        <taxon>Actinia</taxon>
    </lineage>
</organism>
<feature type="non-terminal residue" evidence="2">
    <location>
        <position position="142"/>
    </location>
</feature>
<dbReference type="InParanoid" id="A0A6P8HUV1"/>
<name>A0A6P8HUV1_ACTTE</name>
<dbReference type="RefSeq" id="XP_031559078.1">
    <property type="nucleotide sequence ID" value="XM_031703218.1"/>
</dbReference>
<reference evidence="2" key="1">
    <citation type="submission" date="2025-08" db="UniProtKB">
        <authorList>
            <consortium name="RefSeq"/>
        </authorList>
    </citation>
    <scope>IDENTIFICATION</scope>
</reference>
<dbReference type="InterPro" id="IPR010281">
    <property type="entry name" value="DUF885"/>
</dbReference>
<dbReference type="GeneID" id="116295421"/>
<evidence type="ECO:0000313" key="2">
    <source>
        <dbReference type="RefSeq" id="XP_031559078.1"/>
    </source>
</evidence>